<evidence type="ECO:0000256" key="5">
    <source>
        <dbReference type="ARBA" id="ARBA00023004"/>
    </source>
</evidence>
<dbReference type="EMBL" id="CP003620">
    <property type="protein sequence ID" value="AFZ11239.1"/>
    <property type="molecule type" value="Genomic_DNA"/>
</dbReference>
<dbReference type="AlphaFoldDB" id="K9VUJ7"/>
<feature type="transmembrane region" description="Helical" evidence="7">
    <location>
        <begin position="12"/>
        <end position="33"/>
    </location>
</feature>
<dbReference type="GO" id="GO:0005886">
    <property type="term" value="C:plasma membrane"/>
    <property type="evidence" value="ECO:0007669"/>
    <property type="project" value="TreeGrafter"/>
</dbReference>
<evidence type="ECO:0000256" key="1">
    <source>
        <dbReference type="ARBA" id="ARBA00004141"/>
    </source>
</evidence>
<evidence type="ECO:0000256" key="6">
    <source>
        <dbReference type="ARBA" id="ARBA00023136"/>
    </source>
</evidence>
<comment type="subcellular location">
    <subcellularLocation>
        <location evidence="1">Membrane</location>
        <topology evidence="1">Multi-pass membrane protein</topology>
    </subcellularLocation>
</comment>
<name>K9VUJ7_9CYAN</name>
<dbReference type="HOGENOM" id="CLU_1465897_0_0_3"/>
<feature type="domain" description="Ferric oxidoreductase" evidence="8">
    <location>
        <begin position="13"/>
        <end position="128"/>
    </location>
</feature>
<evidence type="ECO:0000256" key="2">
    <source>
        <dbReference type="ARBA" id="ARBA00022448"/>
    </source>
</evidence>
<dbReference type="PANTHER" id="PTHR36964">
    <property type="entry name" value="PROTEIN-METHIONINE-SULFOXIDE REDUCTASE HEME-BINDING SUBUNIT MSRQ"/>
    <property type="match status" value="1"/>
</dbReference>
<accession>K9VUJ7</accession>
<dbReference type="InterPro" id="IPR013130">
    <property type="entry name" value="Fe3_Rdtase_TM_dom"/>
</dbReference>
<dbReference type="eggNOG" id="COG2717">
    <property type="taxonomic scope" value="Bacteria"/>
</dbReference>
<keyword evidence="4 7" id="KW-1133">Transmembrane helix</keyword>
<sequence>MIEFQNVQLANFLGFLALFSYIATLLPTLLRVVFPATRKHKIPTQLLKYRRQIGILAFILTLAHAVLFVTKRNFDFFDVRTYEIYFQGVTTFIIFIILTVTSNDWSVKKLKKNWRTLHQLTYFAMFLLAWHIWDKMSDHWSLITPLGILAIAATIILFLKRRWIEWQQQKAKEQKSQPTQQTAT</sequence>
<dbReference type="PANTHER" id="PTHR36964:SF1">
    <property type="entry name" value="PROTEIN-METHIONINE-SULFOXIDE REDUCTASE HEME-BINDING SUBUNIT MSRQ"/>
    <property type="match status" value="1"/>
</dbReference>
<dbReference type="GO" id="GO:0010181">
    <property type="term" value="F:FMN binding"/>
    <property type="evidence" value="ECO:0007669"/>
    <property type="project" value="TreeGrafter"/>
</dbReference>
<gene>
    <name evidence="9" type="ORF">Cri9333_0247</name>
</gene>
<evidence type="ECO:0000313" key="9">
    <source>
        <dbReference type="EMBL" id="AFZ11239.1"/>
    </source>
</evidence>
<feature type="transmembrane region" description="Helical" evidence="7">
    <location>
        <begin position="114"/>
        <end position="133"/>
    </location>
</feature>
<feature type="transmembrane region" description="Helical" evidence="7">
    <location>
        <begin position="53"/>
        <end position="70"/>
    </location>
</feature>
<dbReference type="InterPro" id="IPR022837">
    <property type="entry name" value="MsrQ-like"/>
</dbReference>
<dbReference type="RefSeq" id="WP_015201383.1">
    <property type="nucleotide sequence ID" value="NC_019753.1"/>
</dbReference>
<keyword evidence="3 7" id="KW-0812">Transmembrane</keyword>
<evidence type="ECO:0000256" key="7">
    <source>
        <dbReference type="SAM" id="Phobius"/>
    </source>
</evidence>
<dbReference type="GO" id="GO:0020037">
    <property type="term" value="F:heme binding"/>
    <property type="evidence" value="ECO:0007669"/>
    <property type="project" value="TreeGrafter"/>
</dbReference>
<keyword evidence="5" id="KW-0408">Iron</keyword>
<evidence type="ECO:0000256" key="3">
    <source>
        <dbReference type="ARBA" id="ARBA00022692"/>
    </source>
</evidence>
<dbReference type="Proteomes" id="UP000010472">
    <property type="component" value="Chromosome"/>
</dbReference>
<dbReference type="OrthoDB" id="9788328at2"/>
<keyword evidence="6 7" id="KW-0472">Membrane</keyword>
<organism evidence="9 10">
    <name type="scientific">Crinalium epipsammum PCC 9333</name>
    <dbReference type="NCBI Taxonomy" id="1173022"/>
    <lineage>
        <taxon>Bacteria</taxon>
        <taxon>Bacillati</taxon>
        <taxon>Cyanobacteriota</taxon>
        <taxon>Cyanophyceae</taxon>
        <taxon>Gomontiellales</taxon>
        <taxon>Gomontiellaceae</taxon>
        <taxon>Crinalium</taxon>
    </lineage>
</organism>
<dbReference type="Pfam" id="PF01794">
    <property type="entry name" value="Ferric_reduct"/>
    <property type="match status" value="1"/>
</dbReference>
<dbReference type="STRING" id="1173022.Cri9333_0247"/>
<feature type="transmembrane region" description="Helical" evidence="7">
    <location>
        <begin position="82"/>
        <end position="102"/>
    </location>
</feature>
<evidence type="ECO:0000313" key="10">
    <source>
        <dbReference type="Proteomes" id="UP000010472"/>
    </source>
</evidence>
<proteinExistence type="predicted"/>
<evidence type="ECO:0000256" key="4">
    <source>
        <dbReference type="ARBA" id="ARBA00022989"/>
    </source>
</evidence>
<dbReference type="KEGG" id="cep:Cri9333_0247"/>
<keyword evidence="10" id="KW-1185">Reference proteome</keyword>
<evidence type="ECO:0000259" key="8">
    <source>
        <dbReference type="Pfam" id="PF01794"/>
    </source>
</evidence>
<protein>
    <submittedName>
        <fullName evidence="9">Ferric reductase domain protein transmembrane component domain protein</fullName>
    </submittedName>
</protein>
<keyword evidence="2" id="KW-0813">Transport</keyword>
<dbReference type="GO" id="GO:0016679">
    <property type="term" value="F:oxidoreductase activity, acting on diphenols and related substances as donors"/>
    <property type="evidence" value="ECO:0007669"/>
    <property type="project" value="TreeGrafter"/>
</dbReference>
<reference evidence="9 10" key="1">
    <citation type="submission" date="2012-06" db="EMBL/GenBank/DDBJ databases">
        <title>Finished chromosome of genome of Crinalium epipsammum PCC 9333.</title>
        <authorList>
            <consortium name="US DOE Joint Genome Institute"/>
            <person name="Gugger M."/>
            <person name="Coursin T."/>
            <person name="Rippka R."/>
            <person name="Tandeau De Marsac N."/>
            <person name="Huntemann M."/>
            <person name="Wei C.-L."/>
            <person name="Han J."/>
            <person name="Detter J.C."/>
            <person name="Han C."/>
            <person name="Tapia R."/>
            <person name="Davenport K."/>
            <person name="Daligault H."/>
            <person name="Erkkila T."/>
            <person name="Gu W."/>
            <person name="Munk A.C.C."/>
            <person name="Teshima H."/>
            <person name="Xu Y."/>
            <person name="Chain P."/>
            <person name="Chen A."/>
            <person name="Krypides N."/>
            <person name="Mavromatis K."/>
            <person name="Markowitz V."/>
            <person name="Szeto E."/>
            <person name="Ivanova N."/>
            <person name="Mikhailova N."/>
            <person name="Ovchinnikova G."/>
            <person name="Pagani I."/>
            <person name="Pati A."/>
            <person name="Goodwin L."/>
            <person name="Peters L."/>
            <person name="Pitluck S."/>
            <person name="Woyke T."/>
            <person name="Kerfeld C."/>
        </authorList>
    </citation>
    <scope>NUCLEOTIDE SEQUENCE [LARGE SCALE GENOMIC DNA]</scope>
    <source>
        <strain evidence="9 10">PCC 9333</strain>
    </source>
</reference>
<feature type="transmembrane region" description="Helical" evidence="7">
    <location>
        <begin position="139"/>
        <end position="159"/>
    </location>
</feature>